<dbReference type="InterPro" id="IPR050488">
    <property type="entry name" value="Ig_Fc_receptor"/>
</dbReference>
<keyword evidence="3" id="KW-1133">Transmembrane helix</keyword>
<dbReference type="GO" id="GO:0009897">
    <property type="term" value="C:external side of plasma membrane"/>
    <property type="evidence" value="ECO:0007669"/>
    <property type="project" value="TreeGrafter"/>
</dbReference>
<dbReference type="GO" id="GO:0004888">
    <property type="term" value="F:transmembrane signaling receptor activity"/>
    <property type="evidence" value="ECO:0007669"/>
    <property type="project" value="TreeGrafter"/>
</dbReference>
<dbReference type="GO" id="GO:0007166">
    <property type="term" value="P:cell surface receptor signaling pathway"/>
    <property type="evidence" value="ECO:0007669"/>
    <property type="project" value="TreeGrafter"/>
</dbReference>
<sequence length="453" mass="50073">MKTVLLLLLLSTCRTSAHSRASLKVIPNWSQFFEYEKITLSCDEITSGEWTVWRYTTEGLKLSDCTSGWGTESSSTCEMKTVKRSNSGVYWCQSTHGHSSNAINIAVSENPVILQIPAAPVVEGDNITLLCRTKNPSNKSADFFKDGIFIKKENARHMTIYQASKAHQGSYKCSIGGRDSPSSWLLIQDDADPPTLTPSPNTAQLFEYKSLSLNCGVQGWTVKRFTTFAEDLSSCQAWGQVVSHGCVLPTTKQPDSAVYWCESATQQRSNSVNITVHGRDTPVILQSPVLPMMKGDNVTLLCETKNTQSTLPATFYKDNSIVGTEPRGHMIIYNVTKSHEGIYKCNMSVGESPSSWLFIIDPDAPASHSDSDKNLSSLGMLRHILVYFPYIISTFLMVSIYRGSTGNIIMFKYHPSIHLVKSCVYPFLFPLSSMFCPLSVCCPAVLPGVSTRS</sequence>
<evidence type="ECO:0000313" key="7">
    <source>
        <dbReference type="Proteomes" id="UP000265100"/>
    </source>
</evidence>
<dbReference type="SUPFAM" id="SSF48726">
    <property type="entry name" value="Immunoglobulin"/>
    <property type="match status" value="3"/>
</dbReference>
<feature type="chain" id="PRO_5044340987" description="Ig-like domain-containing protein" evidence="4">
    <location>
        <begin position="20"/>
        <end position="453"/>
    </location>
</feature>
<dbReference type="PANTHER" id="PTHR11481:SF64">
    <property type="entry name" value="FC RECEPTOR-LIKE PROTEIN 4"/>
    <property type="match status" value="1"/>
</dbReference>
<feature type="domain" description="Ig-like" evidence="5">
    <location>
        <begin position="194"/>
        <end position="355"/>
    </location>
</feature>
<feature type="domain" description="Ig-like" evidence="5">
    <location>
        <begin position="111"/>
        <end position="175"/>
    </location>
</feature>
<feature type="transmembrane region" description="Helical" evidence="3">
    <location>
        <begin position="384"/>
        <end position="403"/>
    </location>
</feature>
<accession>A0AAX7VSN1</accession>
<reference evidence="6" key="3">
    <citation type="submission" date="2025-09" db="UniProtKB">
        <authorList>
            <consortium name="Ensembl"/>
        </authorList>
    </citation>
    <scope>IDENTIFICATION</scope>
</reference>
<dbReference type="InterPro" id="IPR003598">
    <property type="entry name" value="Ig_sub2"/>
</dbReference>
<proteinExistence type="predicted"/>
<dbReference type="PANTHER" id="PTHR11481">
    <property type="entry name" value="IMMUNOGLOBULIN FC RECEPTOR"/>
    <property type="match status" value="1"/>
</dbReference>
<dbReference type="Ensembl" id="ENSACLT00000093280.1">
    <property type="protein sequence ID" value="ENSACLP00000085653.1"/>
    <property type="gene ID" value="ENSACLG00000034825.1"/>
</dbReference>
<reference evidence="6" key="1">
    <citation type="submission" date="2018-05" db="EMBL/GenBank/DDBJ databases">
        <authorList>
            <person name="Datahose"/>
        </authorList>
    </citation>
    <scope>NUCLEOTIDE SEQUENCE</scope>
</reference>
<dbReference type="Pfam" id="PF13895">
    <property type="entry name" value="Ig_2"/>
    <property type="match status" value="1"/>
</dbReference>
<dbReference type="AlphaFoldDB" id="A0AAX7VSN1"/>
<name>A0AAX7VSN1_ASTCA</name>
<keyword evidence="3" id="KW-0472">Membrane</keyword>
<evidence type="ECO:0000313" key="6">
    <source>
        <dbReference type="Ensembl" id="ENSACLP00000085653.1"/>
    </source>
</evidence>
<evidence type="ECO:0000256" key="3">
    <source>
        <dbReference type="SAM" id="Phobius"/>
    </source>
</evidence>
<keyword evidence="2" id="KW-1015">Disulfide bond</keyword>
<evidence type="ECO:0000256" key="1">
    <source>
        <dbReference type="ARBA" id="ARBA00022729"/>
    </source>
</evidence>
<evidence type="ECO:0000256" key="2">
    <source>
        <dbReference type="ARBA" id="ARBA00023157"/>
    </source>
</evidence>
<dbReference type="InterPro" id="IPR003599">
    <property type="entry name" value="Ig_sub"/>
</dbReference>
<feature type="transmembrane region" description="Helical" evidence="3">
    <location>
        <begin position="424"/>
        <end position="446"/>
    </location>
</feature>
<dbReference type="InterPro" id="IPR007110">
    <property type="entry name" value="Ig-like_dom"/>
</dbReference>
<organism evidence="6 7">
    <name type="scientific">Astatotilapia calliptera</name>
    <name type="common">Eastern happy</name>
    <name type="synonym">Chromis callipterus</name>
    <dbReference type="NCBI Taxonomy" id="8154"/>
    <lineage>
        <taxon>Eukaryota</taxon>
        <taxon>Metazoa</taxon>
        <taxon>Chordata</taxon>
        <taxon>Craniata</taxon>
        <taxon>Vertebrata</taxon>
        <taxon>Euteleostomi</taxon>
        <taxon>Actinopterygii</taxon>
        <taxon>Neopterygii</taxon>
        <taxon>Teleostei</taxon>
        <taxon>Neoteleostei</taxon>
        <taxon>Acanthomorphata</taxon>
        <taxon>Ovalentaria</taxon>
        <taxon>Cichlomorphae</taxon>
        <taxon>Cichliformes</taxon>
        <taxon>Cichlidae</taxon>
        <taxon>African cichlids</taxon>
        <taxon>Pseudocrenilabrinae</taxon>
        <taxon>Haplochromini</taxon>
        <taxon>Astatotilapia</taxon>
    </lineage>
</organism>
<dbReference type="GO" id="GO:0006955">
    <property type="term" value="P:immune response"/>
    <property type="evidence" value="ECO:0007669"/>
    <property type="project" value="TreeGrafter"/>
</dbReference>
<dbReference type="Gene3D" id="2.60.40.10">
    <property type="entry name" value="Immunoglobulins"/>
    <property type="match status" value="4"/>
</dbReference>
<keyword evidence="3" id="KW-0812">Transmembrane</keyword>
<keyword evidence="7" id="KW-1185">Reference proteome</keyword>
<dbReference type="SMART" id="SM00408">
    <property type="entry name" value="IGc2"/>
    <property type="match status" value="3"/>
</dbReference>
<dbReference type="InterPro" id="IPR036179">
    <property type="entry name" value="Ig-like_dom_sf"/>
</dbReference>
<evidence type="ECO:0000259" key="5">
    <source>
        <dbReference type="PROSITE" id="PS50835"/>
    </source>
</evidence>
<dbReference type="Proteomes" id="UP000265100">
    <property type="component" value="Chromosome 3"/>
</dbReference>
<protein>
    <recommendedName>
        <fullName evidence="5">Ig-like domain-containing protein</fullName>
    </recommendedName>
</protein>
<evidence type="ECO:0000256" key="4">
    <source>
        <dbReference type="SAM" id="SignalP"/>
    </source>
</evidence>
<reference evidence="6" key="2">
    <citation type="submission" date="2025-08" db="UniProtKB">
        <authorList>
            <consortium name="Ensembl"/>
        </authorList>
    </citation>
    <scope>IDENTIFICATION</scope>
</reference>
<dbReference type="InterPro" id="IPR013783">
    <property type="entry name" value="Ig-like_fold"/>
</dbReference>
<dbReference type="SMART" id="SM00409">
    <property type="entry name" value="IG"/>
    <property type="match status" value="4"/>
</dbReference>
<dbReference type="GeneTree" id="ENSGT01050000244808"/>
<dbReference type="PROSITE" id="PS50835">
    <property type="entry name" value="IG_LIKE"/>
    <property type="match status" value="2"/>
</dbReference>
<keyword evidence="1 4" id="KW-0732">Signal</keyword>
<feature type="signal peptide" evidence="4">
    <location>
        <begin position="1"/>
        <end position="19"/>
    </location>
</feature>